<dbReference type="AlphaFoldDB" id="A0A7J6WUG4"/>
<gene>
    <name evidence="1" type="ORF">FRX31_009372</name>
</gene>
<reference evidence="1 2" key="1">
    <citation type="submission" date="2020-06" db="EMBL/GenBank/DDBJ databases">
        <title>Transcriptomic and genomic resources for Thalictrum thalictroides and T. hernandezii: Facilitating candidate gene discovery in an emerging model plant lineage.</title>
        <authorList>
            <person name="Arias T."/>
            <person name="Riano-Pachon D.M."/>
            <person name="Di Stilio V.S."/>
        </authorList>
    </citation>
    <scope>NUCLEOTIDE SEQUENCE [LARGE SCALE GENOMIC DNA]</scope>
    <source>
        <strain evidence="2">cv. WT478/WT964</strain>
        <tissue evidence="1">Leaves</tissue>
    </source>
</reference>
<accession>A0A7J6WUG4</accession>
<evidence type="ECO:0000313" key="1">
    <source>
        <dbReference type="EMBL" id="KAF5201039.1"/>
    </source>
</evidence>
<name>A0A7J6WUG4_THATH</name>
<comment type="caution">
    <text evidence="1">The sequence shown here is derived from an EMBL/GenBank/DDBJ whole genome shotgun (WGS) entry which is preliminary data.</text>
</comment>
<proteinExistence type="predicted"/>
<dbReference type="EMBL" id="JABWDY010009952">
    <property type="protein sequence ID" value="KAF5201039.1"/>
    <property type="molecule type" value="Genomic_DNA"/>
</dbReference>
<sequence length="65" mass="7792">MWVIWRSHNDVIFNEGKVTYDRTVQAVKATVWSWLNISSRALEARQSLNFTDVLYGWRLTMSEQW</sequence>
<protein>
    <submittedName>
        <fullName evidence="1">Uncharacterized protein</fullName>
    </submittedName>
</protein>
<evidence type="ECO:0000313" key="2">
    <source>
        <dbReference type="Proteomes" id="UP000554482"/>
    </source>
</evidence>
<organism evidence="1 2">
    <name type="scientific">Thalictrum thalictroides</name>
    <name type="common">Rue-anemone</name>
    <name type="synonym">Anemone thalictroides</name>
    <dbReference type="NCBI Taxonomy" id="46969"/>
    <lineage>
        <taxon>Eukaryota</taxon>
        <taxon>Viridiplantae</taxon>
        <taxon>Streptophyta</taxon>
        <taxon>Embryophyta</taxon>
        <taxon>Tracheophyta</taxon>
        <taxon>Spermatophyta</taxon>
        <taxon>Magnoliopsida</taxon>
        <taxon>Ranunculales</taxon>
        <taxon>Ranunculaceae</taxon>
        <taxon>Thalictroideae</taxon>
        <taxon>Thalictrum</taxon>
    </lineage>
</organism>
<keyword evidence="2" id="KW-1185">Reference proteome</keyword>
<dbReference type="Proteomes" id="UP000554482">
    <property type="component" value="Unassembled WGS sequence"/>
</dbReference>
<dbReference type="OrthoDB" id="696485at2759"/>